<dbReference type="EMBL" id="JANPWB010000009">
    <property type="protein sequence ID" value="KAJ1149248.1"/>
    <property type="molecule type" value="Genomic_DNA"/>
</dbReference>
<keyword evidence="3" id="KW-1185">Reference proteome</keyword>
<reference evidence="2" key="1">
    <citation type="journal article" date="2022" name="bioRxiv">
        <title>Sequencing and chromosome-scale assembly of the giantPleurodeles waltlgenome.</title>
        <authorList>
            <person name="Brown T."/>
            <person name="Elewa A."/>
            <person name="Iarovenko S."/>
            <person name="Subramanian E."/>
            <person name="Araus A.J."/>
            <person name="Petzold A."/>
            <person name="Susuki M."/>
            <person name="Suzuki K.-i.T."/>
            <person name="Hayashi T."/>
            <person name="Toyoda A."/>
            <person name="Oliveira C."/>
            <person name="Osipova E."/>
            <person name="Leigh N.D."/>
            <person name="Simon A."/>
            <person name="Yun M.H."/>
        </authorList>
    </citation>
    <scope>NUCLEOTIDE SEQUENCE</scope>
    <source>
        <strain evidence="2">20211129_DDA</strain>
        <tissue evidence="2">Liver</tissue>
    </source>
</reference>
<feature type="region of interest" description="Disordered" evidence="1">
    <location>
        <begin position="1"/>
        <end position="195"/>
    </location>
</feature>
<evidence type="ECO:0000256" key="1">
    <source>
        <dbReference type="SAM" id="MobiDB-lite"/>
    </source>
</evidence>
<evidence type="ECO:0000313" key="2">
    <source>
        <dbReference type="EMBL" id="KAJ1149248.1"/>
    </source>
</evidence>
<feature type="compositionally biased region" description="Polar residues" evidence="1">
    <location>
        <begin position="154"/>
        <end position="173"/>
    </location>
</feature>
<organism evidence="2 3">
    <name type="scientific">Pleurodeles waltl</name>
    <name type="common">Iberian ribbed newt</name>
    <dbReference type="NCBI Taxonomy" id="8319"/>
    <lineage>
        <taxon>Eukaryota</taxon>
        <taxon>Metazoa</taxon>
        <taxon>Chordata</taxon>
        <taxon>Craniata</taxon>
        <taxon>Vertebrata</taxon>
        <taxon>Euteleostomi</taxon>
        <taxon>Amphibia</taxon>
        <taxon>Batrachia</taxon>
        <taxon>Caudata</taxon>
        <taxon>Salamandroidea</taxon>
        <taxon>Salamandridae</taxon>
        <taxon>Pleurodelinae</taxon>
        <taxon>Pleurodeles</taxon>
    </lineage>
</organism>
<feature type="compositionally biased region" description="Polar residues" evidence="1">
    <location>
        <begin position="248"/>
        <end position="257"/>
    </location>
</feature>
<dbReference type="Proteomes" id="UP001066276">
    <property type="component" value="Chromosome 5"/>
</dbReference>
<feature type="compositionally biased region" description="Polar residues" evidence="1">
    <location>
        <begin position="118"/>
        <end position="139"/>
    </location>
</feature>
<dbReference type="AlphaFoldDB" id="A0AAV7REF1"/>
<evidence type="ECO:0000313" key="3">
    <source>
        <dbReference type="Proteomes" id="UP001066276"/>
    </source>
</evidence>
<protein>
    <submittedName>
        <fullName evidence="2">Uncharacterized protein</fullName>
    </submittedName>
</protein>
<feature type="region of interest" description="Disordered" evidence="1">
    <location>
        <begin position="238"/>
        <end position="257"/>
    </location>
</feature>
<accession>A0AAV7REF1</accession>
<comment type="caution">
    <text evidence="2">The sequence shown here is derived from an EMBL/GenBank/DDBJ whole genome shotgun (WGS) entry which is preliminary data.</text>
</comment>
<gene>
    <name evidence="2" type="ORF">NDU88_002063</name>
</gene>
<proteinExistence type="predicted"/>
<name>A0AAV7REF1_PLEWA</name>
<feature type="compositionally biased region" description="Basic and acidic residues" evidence="1">
    <location>
        <begin position="45"/>
        <end position="54"/>
    </location>
</feature>
<sequence>MNGSGRAKALWRTDAADITSKEDGAMAENRGQGQRRGTAPKNKGRHQEEVERPTGEGTPANVTGEEVAPLSSPPKEEAHSDDGNFVPVDLEDLPGPSGATGQPVTPAHSETTKEPLPSGTNTTSPTQRSHTSVPRTRQSALCPPVQGPKATPRPQDNQGPGVSGSGHTVQGTEAQAVRDTGRTAVSQGEDRSREPILQEALSEILGAYQHSQDTMGQILDNVQENRQLQEGPYHRRCAGRHRQHHEGGNSTTAGPCH</sequence>